<evidence type="ECO:0000259" key="1">
    <source>
        <dbReference type="Pfam" id="PF09407"/>
    </source>
</evidence>
<dbReference type="Pfam" id="PF13338">
    <property type="entry name" value="AbiEi_4"/>
    <property type="match status" value="1"/>
</dbReference>
<protein>
    <submittedName>
        <fullName evidence="3">Uncharacterized protein</fullName>
    </submittedName>
</protein>
<proteinExistence type="predicted"/>
<evidence type="ECO:0000313" key="4">
    <source>
        <dbReference type="Proteomes" id="UP000050360"/>
    </source>
</evidence>
<reference evidence="3 4" key="1">
    <citation type="submission" date="2015-09" db="EMBL/GenBank/DDBJ databases">
        <title>A metagenomics-based metabolic model of nitrate-dependent anaerobic oxidation of methane by Methanoperedens-like archaea.</title>
        <authorList>
            <person name="Arshad A."/>
            <person name="Speth D.R."/>
            <person name="De Graaf R.M."/>
            <person name="Op Den Camp H.J."/>
            <person name="Jetten M.S."/>
            <person name="Welte C.U."/>
        </authorList>
    </citation>
    <scope>NUCLEOTIDE SEQUENCE [LARGE SCALE GENOMIC DNA]</scope>
</reference>
<evidence type="ECO:0000313" key="3">
    <source>
        <dbReference type="EMBL" id="KPQ41498.1"/>
    </source>
</evidence>
<sequence length="197" mass="22926">MITIKIRLGSNELRLLFTLEEEGISVFSIKDAKRILKTSTPSVWNVVYRLKKKGRIEEIEKGKYLLIPARAGYDGSWSEIPYLIVPYIIDVYYIGFWTALNYWGMTEQVPNVVFIATTQRKKDLDYGDTRFEFITLSKKRFFGFVEEKAARSTFNISSREKTIVDCMLYPKYCGGLDEAIKGIWNARNELDFVKLLE</sequence>
<dbReference type="Pfam" id="PF09407">
    <property type="entry name" value="AbiEi_1"/>
    <property type="match status" value="1"/>
</dbReference>
<dbReference type="AlphaFoldDB" id="A0A0N8KQ93"/>
<dbReference type="InterPro" id="IPR025159">
    <property type="entry name" value="AbiEi_N"/>
</dbReference>
<name>A0A0N8KQ93_9EURY</name>
<dbReference type="InterPro" id="IPR018547">
    <property type="entry name" value="AbiEi_C"/>
</dbReference>
<organism evidence="3 4">
    <name type="scientific">Candidatus Methanoperedens nitratireducens</name>
    <dbReference type="NCBI Taxonomy" id="1392998"/>
    <lineage>
        <taxon>Archaea</taxon>
        <taxon>Methanobacteriati</taxon>
        <taxon>Methanobacteriota</taxon>
        <taxon>Stenosarchaea group</taxon>
        <taxon>Methanomicrobia</taxon>
        <taxon>Methanosarcinales</taxon>
        <taxon>ANME-2 cluster</taxon>
        <taxon>Candidatus Methanoperedentaceae</taxon>
        <taxon>Candidatus Methanoperedens</taxon>
    </lineage>
</organism>
<comment type="caution">
    <text evidence="3">The sequence shown here is derived from an EMBL/GenBank/DDBJ whole genome shotgun (WGS) entry which is preliminary data.</text>
</comment>
<gene>
    <name evidence="3" type="ORF">MPEBLZ_03956</name>
</gene>
<feature type="non-terminal residue" evidence="3">
    <location>
        <position position="197"/>
    </location>
</feature>
<evidence type="ECO:0000259" key="2">
    <source>
        <dbReference type="Pfam" id="PF13338"/>
    </source>
</evidence>
<feature type="domain" description="AbiEi antitoxin N-terminal" evidence="2">
    <location>
        <begin position="15"/>
        <end position="66"/>
    </location>
</feature>
<accession>A0A0N8KQ93</accession>
<feature type="domain" description="AbiEi antitoxin C-terminal" evidence="1">
    <location>
        <begin position="90"/>
        <end position="179"/>
    </location>
</feature>
<dbReference type="EMBL" id="LKCM01000344">
    <property type="protein sequence ID" value="KPQ41498.1"/>
    <property type="molecule type" value="Genomic_DNA"/>
</dbReference>
<dbReference type="Proteomes" id="UP000050360">
    <property type="component" value="Unassembled WGS sequence"/>
</dbReference>